<evidence type="ECO:0000256" key="2">
    <source>
        <dbReference type="ARBA" id="ARBA00022679"/>
    </source>
</evidence>
<name>A0AAV7JAL6_9METZ</name>
<keyword evidence="2" id="KW-0808">Transferase</keyword>
<dbReference type="InterPro" id="IPR017441">
    <property type="entry name" value="Protein_kinase_ATP_BS"/>
</dbReference>
<evidence type="ECO:0000256" key="7">
    <source>
        <dbReference type="ARBA" id="ARBA00038999"/>
    </source>
</evidence>
<evidence type="ECO:0000256" key="1">
    <source>
        <dbReference type="ARBA" id="ARBA00022527"/>
    </source>
</evidence>
<evidence type="ECO:0000256" key="6">
    <source>
        <dbReference type="ARBA" id="ARBA00038035"/>
    </source>
</evidence>
<dbReference type="SMART" id="SM00220">
    <property type="entry name" value="S_TKc"/>
    <property type="match status" value="1"/>
</dbReference>
<dbReference type="InterPro" id="IPR011009">
    <property type="entry name" value="Kinase-like_dom_sf"/>
</dbReference>
<evidence type="ECO:0000313" key="12">
    <source>
        <dbReference type="EMBL" id="KAI6645751.1"/>
    </source>
</evidence>
<dbReference type="Pfam" id="PF00069">
    <property type="entry name" value="Pkinase"/>
    <property type="match status" value="1"/>
</dbReference>
<keyword evidence="4" id="KW-0418">Kinase</keyword>
<evidence type="ECO:0000256" key="8">
    <source>
        <dbReference type="PROSITE-ProRule" id="PRU10141"/>
    </source>
</evidence>
<dbReference type="GO" id="GO:0004708">
    <property type="term" value="F:MAP kinase kinase activity"/>
    <property type="evidence" value="ECO:0007669"/>
    <property type="project" value="UniProtKB-EC"/>
</dbReference>
<comment type="caution">
    <text evidence="12">The sequence shown here is derived from an EMBL/GenBank/DDBJ whole genome shotgun (WGS) entry which is preliminary data.</text>
</comment>
<feature type="region of interest" description="Disordered" evidence="10">
    <location>
        <begin position="1"/>
        <end position="20"/>
    </location>
</feature>
<dbReference type="InterPro" id="IPR000719">
    <property type="entry name" value="Prot_kinase_dom"/>
</dbReference>
<accession>A0AAV7JAL6</accession>
<protein>
    <recommendedName>
        <fullName evidence="7">mitogen-activated protein kinase kinase</fullName>
        <ecNumber evidence="7">2.7.12.2</ecNumber>
    </recommendedName>
</protein>
<dbReference type="FunFam" id="3.30.200.20:FF:000040">
    <property type="entry name" value="Dual specificity mitogen-activated protein kinase kinase"/>
    <property type="match status" value="1"/>
</dbReference>
<dbReference type="PROSITE" id="PS00108">
    <property type="entry name" value="PROTEIN_KINASE_ST"/>
    <property type="match status" value="1"/>
</dbReference>
<feature type="binding site" evidence="8">
    <location>
        <position position="89"/>
    </location>
    <ligand>
        <name>ATP</name>
        <dbReference type="ChEBI" id="CHEBI:30616"/>
    </ligand>
</feature>
<dbReference type="PANTHER" id="PTHR48013:SF15">
    <property type="entry name" value="DUAL SPECIFICITY MITOGEN-ACTIVATED PROTEIN KINASE KINASE 4"/>
    <property type="match status" value="1"/>
</dbReference>
<dbReference type="Gene3D" id="1.10.510.10">
    <property type="entry name" value="Transferase(Phosphotransferase) domain 1"/>
    <property type="match status" value="1"/>
</dbReference>
<keyword evidence="3 8" id="KW-0547">Nucleotide-binding</keyword>
<evidence type="ECO:0000259" key="11">
    <source>
        <dbReference type="PROSITE" id="PS50011"/>
    </source>
</evidence>
<dbReference type="PROSITE" id="PS00107">
    <property type="entry name" value="PROTEIN_KINASE_ATP"/>
    <property type="match status" value="1"/>
</dbReference>
<dbReference type="PANTHER" id="PTHR48013">
    <property type="entry name" value="DUAL SPECIFICITY MITOGEN-ACTIVATED PROTEIN KINASE KINASE 5-RELATED"/>
    <property type="match status" value="1"/>
</dbReference>
<evidence type="ECO:0000256" key="10">
    <source>
        <dbReference type="SAM" id="MobiDB-lite"/>
    </source>
</evidence>
<evidence type="ECO:0000256" key="3">
    <source>
        <dbReference type="ARBA" id="ARBA00022741"/>
    </source>
</evidence>
<evidence type="ECO:0000256" key="9">
    <source>
        <dbReference type="RuleBase" id="RU000304"/>
    </source>
</evidence>
<dbReference type="Proteomes" id="UP001165289">
    <property type="component" value="Unassembled WGS sequence"/>
</dbReference>
<dbReference type="InterPro" id="IPR008271">
    <property type="entry name" value="Ser/Thr_kinase_AS"/>
</dbReference>
<dbReference type="PROSITE" id="PS50011">
    <property type="entry name" value="PROTEIN_KINASE_DOM"/>
    <property type="match status" value="1"/>
</dbReference>
<dbReference type="Gene3D" id="3.30.200.20">
    <property type="entry name" value="Phosphorylase Kinase, domain 1"/>
    <property type="match status" value="1"/>
</dbReference>
<evidence type="ECO:0000313" key="13">
    <source>
        <dbReference type="Proteomes" id="UP001165289"/>
    </source>
</evidence>
<dbReference type="SUPFAM" id="SSF56112">
    <property type="entry name" value="Protein kinase-like (PK-like)"/>
    <property type="match status" value="1"/>
</dbReference>
<evidence type="ECO:0000256" key="5">
    <source>
        <dbReference type="ARBA" id="ARBA00022840"/>
    </source>
</evidence>
<dbReference type="GO" id="GO:0004674">
    <property type="term" value="F:protein serine/threonine kinase activity"/>
    <property type="evidence" value="ECO:0007669"/>
    <property type="project" value="UniProtKB-KW"/>
</dbReference>
<dbReference type="GO" id="GO:0005524">
    <property type="term" value="F:ATP binding"/>
    <property type="evidence" value="ECO:0007669"/>
    <property type="project" value="UniProtKB-UniRule"/>
</dbReference>
<keyword evidence="5 8" id="KW-0067">ATP-binding</keyword>
<proteinExistence type="inferred from homology"/>
<feature type="compositionally biased region" description="Gly residues" evidence="10">
    <location>
        <begin position="1"/>
        <end position="11"/>
    </location>
</feature>
<dbReference type="EMBL" id="JAKMXF010000365">
    <property type="protein sequence ID" value="KAI6645751.1"/>
    <property type="molecule type" value="Genomic_DNA"/>
</dbReference>
<comment type="similarity">
    <text evidence="6">Belongs to the protein kinase superfamily. STE Ser/Thr protein kinase family. MAP kinase kinase subfamily.</text>
</comment>
<gene>
    <name evidence="12" type="ORF">LOD99_13014</name>
</gene>
<organism evidence="12 13">
    <name type="scientific">Oopsacas minuta</name>
    <dbReference type="NCBI Taxonomy" id="111878"/>
    <lineage>
        <taxon>Eukaryota</taxon>
        <taxon>Metazoa</taxon>
        <taxon>Porifera</taxon>
        <taxon>Hexactinellida</taxon>
        <taxon>Hexasterophora</taxon>
        <taxon>Lyssacinosida</taxon>
        <taxon>Leucopsacidae</taxon>
        <taxon>Oopsacas</taxon>
    </lineage>
</organism>
<sequence length="340" mass="38114">MSGSNGPGSSGGRPNLPKLKFKKQEGKGIKADSSISLPSPIVTCLLNIGDNQYPFDMDDLEEKQLLGAGAYGKVIQYKHKPSNSMVAVKRVRINMDNLLIGELAVLEEAMKRGKCEFIVCFYGSLKCEGEVLICMELMKYSMDKITENVYAIPSRIPEKQLMHISYSIVQGLHYVKTVLNVIHRDVKPSNMLIGLHGEVKICDFGISGKLIDSIAKTHDVGCRPYMAPERLQPDEDSSGYGILSDVWSFGISLYEMSTGTFPYGHFKNAFEQVTRVVEGDAPKLPEDFPYSDCCKDIVHSCLRKNQYERPNYVQLLKDKFLKDYKLANDDMAAWIKTLTL</sequence>
<dbReference type="EC" id="2.7.12.2" evidence="7"/>
<reference evidence="12 13" key="1">
    <citation type="journal article" date="2023" name="BMC Biol.">
        <title>The compact genome of the sponge Oopsacas minuta (Hexactinellida) is lacking key metazoan core genes.</title>
        <authorList>
            <person name="Santini S."/>
            <person name="Schenkelaars Q."/>
            <person name="Jourda C."/>
            <person name="Duchesne M."/>
            <person name="Belahbib H."/>
            <person name="Rocher C."/>
            <person name="Selva M."/>
            <person name="Riesgo A."/>
            <person name="Vervoort M."/>
            <person name="Leys S.P."/>
            <person name="Kodjabachian L."/>
            <person name="Le Bivic A."/>
            <person name="Borchiellini C."/>
            <person name="Claverie J.M."/>
            <person name="Renard E."/>
        </authorList>
    </citation>
    <scope>NUCLEOTIDE SEQUENCE [LARGE SCALE GENOMIC DNA]</scope>
    <source>
        <strain evidence="12">SPO-2</strain>
    </source>
</reference>
<feature type="domain" description="Protein kinase" evidence="11">
    <location>
        <begin position="60"/>
        <end position="321"/>
    </location>
</feature>
<dbReference type="AlphaFoldDB" id="A0AAV7JAL6"/>
<evidence type="ECO:0000256" key="4">
    <source>
        <dbReference type="ARBA" id="ARBA00022777"/>
    </source>
</evidence>
<keyword evidence="1 9" id="KW-0723">Serine/threonine-protein kinase</keyword>
<keyword evidence="13" id="KW-1185">Reference proteome</keyword>